<dbReference type="PANTHER" id="PTHR48111">
    <property type="entry name" value="REGULATOR OF RPOS"/>
    <property type="match status" value="1"/>
</dbReference>
<protein>
    <submittedName>
        <fullName evidence="6">Two-component system KDP operon response regulator KdpE</fullName>
    </submittedName>
</protein>
<dbReference type="Pfam" id="PF00486">
    <property type="entry name" value="Trans_reg_C"/>
    <property type="match status" value="1"/>
</dbReference>
<dbReference type="Gene3D" id="3.40.50.2300">
    <property type="match status" value="1"/>
</dbReference>
<feature type="modified residue" description="4-aspartylphosphate" evidence="2">
    <location>
        <position position="68"/>
    </location>
</feature>
<dbReference type="InterPro" id="IPR001867">
    <property type="entry name" value="OmpR/PhoB-type_DNA-bd"/>
</dbReference>
<comment type="caution">
    <text evidence="6">The sequence shown here is derived from an EMBL/GenBank/DDBJ whole genome shotgun (WGS) entry which is preliminary data.</text>
</comment>
<organism evidence="6 7">
    <name type="scientific">Rhodococcoides corynebacterioides</name>
    <dbReference type="NCBI Taxonomy" id="53972"/>
    <lineage>
        <taxon>Bacteria</taxon>
        <taxon>Bacillati</taxon>
        <taxon>Actinomycetota</taxon>
        <taxon>Actinomycetes</taxon>
        <taxon>Mycobacteriales</taxon>
        <taxon>Nocardiaceae</taxon>
        <taxon>Rhodococcoides</taxon>
    </lineage>
</organism>
<evidence type="ECO:0000259" key="5">
    <source>
        <dbReference type="PROSITE" id="PS51755"/>
    </source>
</evidence>
<dbReference type="Proteomes" id="UP000703038">
    <property type="component" value="Unassembled WGS sequence"/>
</dbReference>
<dbReference type="SMART" id="SM00862">
    <property type="entry name" value="Trans_reg_C"/>
    <property type="match status" value="1"/>
</dbReference>
<gene>
    <name evidence="6" type="ORF">JOE42_001731</name>
</gene>
<dbReference type="Gene3D" id="1.10.10.10">
    <property type="entry name" value="Winged helix-like DNA-binding domain superfamily/Winged helix DNA-binding domain"/>
    <property type="match status" value="1"/>
</dbReference>
<evidence type="ECO:0000256" key="1">
    <source>
        <dbReference type="ARBA" id="ARBA00023125"/>
    </source>
</evidence>
<keyword evidence="1 3" id="KW-0238">DNA-binding</keyword>
<dbReference type="PROSITE" id="PS50110">
    <property type="entry name" value="RESPONSE_REGULATORY"/>
    <property type="match status" value="1"/>
</dbReference>
<keyword evidence="2" id="KW-0597">Phosphoprotein</keyword>
<dbReference type="InterPro" id="IPR001789">
    <property type="entry name" value="Sig_transdc_resp-reg_receiver"/>
</dbReference>
<dbReference type="PROSITE" id="PS51755">
    <property type="entry name" value="OMPR_PHOB"/>
    <property type="match status" value="1"/>
</dbReference>
<evidence type="ECO:0000256" key="2">
    <source>
        <dbReference type="PROSITE-ProRule" id="PRU00169"/>
    </source>
</evidence>
<dbReference type="InterPro" id="IPR036388">
    <property type="entry name" value="WH-like_DNA-bd_sf"/>
</dbReference>
<dbReference type="InterPro" id="IPR039420">
    <property type="entry name" value="WalR-like"/>
</dbReference>
<proteinExistence type="predicted"/>
<sequence length="243" mass="26641">MIENEGTTETPRPGPPPTRVLVVDDEPQLLRALRINLGVRGYDVSTASTGAGALRAAAEVHPDVIVLDLGLPDLDGLEVLAGLRGWTTVPVIVLSARSDSADKVDALDAGADDYVTKPFGMDEFLARLRVAVRRAARPPDGDGEAVVVTDSFTVDLAARSVTRDGQPVHLTPTEWGMLEMLVRHRGKLVGQRELLREVWGPAYETETHYLRVYLGQLRRKLEPDPAHPRHLLTEAGMGYRFRT</sequence>
<feature type="domain" description="Response regulatory" evidence="4">
    <location>
        <begin position="19"/>
        <end position="132"/>
    </location>
</feature>
<feature type="domain" description="OmpR/PhoB-type" evidence="5">
    <location>
        <begin position="144"/>
        <end position="243"/>
    </location>
</feature>
<dbReference type="CDD" id="cd17620">
    <property type="entry name" value="REC_OmpR_KdpE-like"/>
    <property type="match status" value="1"/>
</dbReference>
<dbReference type="EMBL" id="JAFBBK010000001">
    <property type="protein sequence ID" value="MBM7414998.1"/>
    <property type="molecule type" value="Genomic_DNA"/>
</dbReference>
<dbReference type="SUPFAM" id="SSF52172">
    <property type="entry name" value="CheY-like"/>
    <property type="match status" value="1"/>
</dbReference>
<dbReference type="InterPro" id="IPR011006">
    <property type="entry name" value="CheY-like_superfamily"/>
</dbReference>
<dbReference type="SMART" id="SM00448">
    <property type="entry name" value="REC"/>
    <property type="match status" value="1"/>
</dbReference>
<evidence type="ECO:0000313" key="7">
    <source>
        <dbReference type="Proteomes" id="UP000703038"/>
    </source>
</evidence>
<accession>A0ABS2KSS9</accession>
<evidence type="ECO:0000256" key="3">
    <source>
        <dbReference type="PROSITE-ProRule" id="PRU01091"/>
    </source>
</evidence>
<evidence type="ECO:0000313" key="6">
    <source>
        <dbReference type="EMBL" id="MBM7414998.1"/>
    </source>
</evidence>
<feature type="DNA-binding region" description="OmpR/PhoB-type" evidence="3">
    <location>
        <begin position="144"/>
        <end position="243"/>
    </location>
</feature>
<evidence type="ECO:0000259" key="4">
    <source>
        <dbReference type="PROSITE" id="PS50110"/>
    </source>
</evidence>
<name>A0ABS2KSS9_9NOCA</name>
<dbReference type="PANTHER" id="PTHR48111:SF50">
    <property type="entry name" value="KDP OPERON TRANSCRIPTIONAL REGULATORY PROTEIN KDPE"/>
    <property type="match status" value="1"/>
</dbReference>
<keyword evidence="7" id="KW-1185">Reference proteome</keyword>
<reference evidence="6 7" key="1">
    <citation type="submission" date="2021-01" db="EMBL/GenBank/DDBJ databases">
        <title>Genomics of switchgrass bacterial isolates.</title>
        <authorList>
            <person name="Shade A."/>
        </authorList>
    </citation>
    <scope>NUCLEOTIDE SEQUENCE [LARGE SCALE GENOMIC DNA]</scope>
    <source>
        <strain evidence="6 7">PvP111</strain>
    </source>
</reference>
<dbReference type="CDD" id="cd00383">
    <property type="entry name" value="trans_reg_C"/>
    <property type="match status" value="1"/>
</dbReference>
<dbReference type="Pfam" id="PF00072">
    <property type="entry name" value="Response_reg"/>
    <property type="match status" value="1"/>
</dbReference>